<dbReference type="PANTHER" id="PTHR47782">
    <property type="entry name" value="ZN(II)2CYS6 TRANSCRIPTION FACTOR (EUROFUNG)-RELATED"/>
    <property type="match status" value="1"/>
</dbReference>
<keyword evidence="11" id="KW-1185">Reference proteome</keyword>
<evidence type="ECO:0000256" key="4">
    <source>
        <dbReference type="ARBA" id="ARBA00023015"/>
    </source>
</evidence>
<evidence type="ECO:0000259" key="9">
    <source>
        <dbReference type="SMART" id="SM00906"/>
    </source>
</evidence>
<feature type="region of interest" description="Disordered" evidence="8">
    <location>
        <begin position="28"/>
        <end position="51"/>
    </location>
</feature>
<dbReference type="GO" id="GO:0005634">
    <property type="term" value="C:nucleus"/>
    <property type="evidence" value="ECO:0007669"/>
    <property type="project" value="UniProtKB-SubCell"/>
</dbReference>
<organism evidence="10 11">
    <name type="scientific">Diatrype stigma</name>
    <dbReference type="NCBI Taxonomy" id="117547"/>
    <lineage>
        <taxon>Eukaryota</taxon>
        <taxon>Fungi</taxon>
        <taxon>Dikarya</taxon>
        <taxon>Ascomycota</taxon>
        <taxon>Pezizomycotina</taxon>
        <taxon>Sordariomycetes</taxon>
        <taxon>Xylariomycetidae</taxon>
        <taxon>Xylariales</taxon>
        <taxon>Diatrypaceae</taxon>
        <taxon>Diatrype</taxon>
    </lineage>
</organism>
<feature type="domain" description="Xylanolytic transcriptional activator regulatory" evidence="9">
    <location>
        <begin position="241"/>
        <end position="315"/>
    </location>
</feature>
<comment type="caution">
    <text evidence="10">The sequence shown here is derived from an EMBL/GenBank/DDBJ whole genome shotgun (WGS) entry which is preliminary data.</text>
</comment>
<name>A0AAN9UL23_9PEZI</name>
<evidence type="ECO:0000313" key="10">
    <source>
        <dbReference type="EMBL" id="KAK7750399.1"/>
    </source>
</evidence>
<dbReference type="GO" id="GO:0000981">
    <property type="term" value="F:DNA-binding transcription factor activity, RNA polymerase II-specific"/>
    <property type="evidence" value="ECO:0007669"/>
    <property type="project" value="TreeGrafter"/>
</dbReference>
<keyword evidence="3" id="KW-0862">Zinc</keyword>
<evidence type="ECO:0000256" key="6">
    <source>
        <dbReference type="ARBA" id="ARBA00023163"/>
    </source>
</evidence>
<comment type="subcellular location">
    <subcellularLocation>
        <location evidence="1">Nucleus</location>
    </subcellularLocation>
</comment>
<evidence type="ECO:0000256" key="5">
    <source>
        <dbReference type="ARBA" id="ARBA00023125"/>
    </source>
</evidence>
<dbReference type="EMBL" id="JAKJXP020000065">
    <property type="protein sequence ID" value="KAK7750399.1"/>
    <property type="molecule type" value="Genomic_DNA"/>
</dbReference>
<gene>
    <name evidence="10" type="ORF">SLS62_007698</name>
</gene>
<keyword evidence="6" id="KW-0804">Transcription</keyword>
<dbReference type="PANTHER" id="PTHR47782:SF2">
    <property type="entry name" value="TRANSCRIPTION FACTOR, PUTATIVE (AFU_ORTHOLOGUE AFUA_4G12570)-RELATED"/>
    <property type="match status" value="1"/>
</dbReference>
<keyword evidence="2" id="KW-0479">Metal-binding</keyword>
<evidence type="ECO:0000256" key="2">
    <source>
        <dbReference type="ARBA" id="ARBA00022723"/>
    </source>
</evidence>
<evidence type="ECO:0000256" key="7">
    <source>
        <dbReference type="ARBA" id="ARBA00023242"/>
    </source>
</evidence>
<dbReference type="InterPro" id="IPR007219">
    <property type="entry name" value="XnlR_reg_dom"/>
</dbReference>
<protein>
    <recommendedName>
        <fullName evidence="9">Xylanolytic transcriptional activator regulatory domain-containing protein</fullName>
    </recommendedName>
</protein>
<dbReference type="Proteomes" id="UP001320420">
    <property type="component" value="Unassembled WGS sequence"/>
</dbReference>
<dbReference type="InterPro" id="IPR052202">
    <property type="entry name" value="Yeast_MetPath_Reg"/>
</dbReference>
<keyword evidence="4" id="KW-0805">Transcription regulation</keyword>
<dbReference type="Pfam" id="PF04082">
    <property type="entry name" value="Fungal_trans"/>
    <property type="match status" value="1"/>
</dbReference>
<evidence type="ECO:0000256" key="1">
    <source>
        <dbReference type="ARBA" id="ARBA00004123"/>
    </source>
</evidence>
<sequence length="631" mass="71544">MTSSQGVKKGALELRVEKLERRLAYARSRKASVAQHESDLPVVPEEGSPRKDSLANIRAAIHRKAERKRENSDVNSLMADFGFLSINATTRDFEPSMSSNMTFARLVLAAASNDPLPDIVNWRLPPRQHALSICQYYMNNIYSLYPAFSETTLYTILDQMYAQQDYDIKDAEYWLVYMVLAVGSTAQSQNKNDDYYINGLHFVSQALQHADRALMPGYTSQIQSLILLTQYSMLDPAHFDSWHLVGFTCRAVIDLGFHQDPPPEQLSDKAVLDMRRKTFYCVYSLDRSISMVHARAFSFTDDATNVGWPRPSSFSRRASITGQMLSGSEPAFLLFQLRRAQSHWYQALFQSDPTPLPDSSSFIWQMCQEMKEWAEALPGSLPVGMKSLFDLEVRYSFVYCIAPSARAPHMTDYGRLLIFEHAIAYLDRIYDISHSGINTAFYSYHDALRVFFMASQFIAVLRDAEDALLAGSMLIQPPPVEYGKTPPLPLPQRPGGHGHGYGHLGLVGAGAVVDNLERSIGCLERTALTLAKYGERWDDSITLKRSYEAISRDLLDHLRVRRQLKQQQQQQQQQRASPPHHNQHHQHHQIISSSAPPLPPPREMRWVGVDVESMMRGGNNLGGSRQIKFEH</sequence>
<evidence type="ECO:0000256" key="8">
    <source>
        <dbReference type="SAM" id="MobiDB-lite"/>
    </source>
</evidence>
<dbReference type="GO" id="GO:0006351">
    <property type="term" value="P:DNA-templated transcription"/>
    <property type="evidence" value="ECO:0007669"/>
    <property type="project" value="InterPro"/>
</dbReference>
<proteinExistence type="predicted"/>
<dbReference type="GO" id="GO:0008270">
    <property type="term" value="F:zinc ion binding"/>
    <property type="evidence" value="ECO:0007669"/>
    <property type="project" value="InterPro"/>
</dbReference>
<evidence type="ECO:0000256" key="3">
    <source>
        <dbReference type="ARBA" id="ARBA00022833"/>
    </source>
</evidence>
<accession>A0AAN9UL23</accession>
<evidence type="ECO:0000313" key="11">
    <source>
        <dbReference type="Proteomes" id="UP001320420"/>
    </source>
</evidence>
<feature type="region of interest" description="Disordered" evidence="8">
    <location>
        <begin position="563"/>
        <end position="604"/>
    </location>
</feature>
<dbReference type="AlphaFoldDB" id="A0AAN9UL23"/>
<dbReference type="CDD" id="cd12148">
    <property type="entry name" value="fungal_TF_MHR"/>
    <property type="match status" value="1"/>
</dbReference>
<keyword evidence="7" id="KW-0539">Nucleus</keyword>
<dbReference type="SMART" id="SM00906">
    <property type="entry name" value="Fungal_trans"/>
    <property type="match status" value="1"/>
</dbReference>
<dbReference type="GO" id="GO:0043565">
    <property type="term" value="F:sequence-specific DNA binding"/>
    <property type="evidence" value="ECO:0007669"/>
    <property type="project" value="TreeGrafter"/>
</dbReference>
<keyword evidence="5" id="KW-0238">DNA-binding</keyword>
<dbReference type="GO" id="GO:0045944">
    <property type="term" value="P:positive regulation of transcription by RNA polymerase II"/>
    <property type="evidence" value="ECO:0007669"/>
    <property type="project" value="TreeGrafter"/>
</dbReference>
<reference evidence="10 11" key="1">
    <citation type="submission" date="2024-02" db="EMBL/GenBank/DDBJ databases">
        <title>De novo assembly and annotation of 12 fungi associated with fruit tree decline syndrome in Ontario, Canada.</title>
        <authorList>
            <person name="Sulman M."/>
            <person name="Ellouze W."/>
            <person name="Ilyukhin E."/>
        </authorList>
    </citation>
    <scope>NUCLEOTIDE SEQUENCE [LARGE SCALE GENOMIC DNA]</scope>
    <source>
        <strain evidence="10 11">M11/M66-122</strain>
    </source>
</reference>